<evidence type="ECO:0000256" key="3">
    <source>
        <dbReference type="ARBA" id="ARBA00023163"/>
    </source>
</evidence>
<dbReference type="Gene3D" id="1.10.10.60">
    <property type="entry name" value="Homeodomain-like"/>
    <property type="match status" value="2"/>
</dbReference>
<dbReference type="EMBL" id="AP023326">
    <property type="protein sequence ID" value="BCI66276.1"/>
    <property type="molecule type" value="Genomic_DNA"/>
</dbReference>
<proteinExistence type="predicted"/>
<dbReference type="GO" id="GO:0003700">
    <property type="term" value="F:DNA-binding transcription factor activity"/>
    <property type="evidence" value="ECO:0007669"/>
    <property type="project" value="InterPro"/>
</dbReference>
<dbReference type="RefSeq" id="WP_010666736.1">
    <property type="nucleotide sequence ID" value="NZ_AP023326.1"/>
</dbReference>
<dbReference type="InterPro" id="IPR018060">
    <property type="entry name" value="HTH_AraC"/>
</dbReference>
<dbReference type="Pfam" id="PF12833">
    <property type="entry name" value="HTH_18"/>
    <property type="match status" value="1"/>
</dbReference>
<keyword evidence="3" id="KW-0804">Transcription</keyword>
<keyword evidence="2" id="KW-0238">DNA-binding</keyword>
<name>A0A6S6PHC0_ACEAC</name>
<dbReference type="InterPro" id="IPR009594">
    <property type="entry name" value="Tscrpt_reg_HTH_AraC_N"/>
</dbReference>
<evidence type="ECO:0000259" key="4">
    <source>
        <dbReference type="PROSITE" id="PS01124"/>
    </source>
</evidence>
<dbReference type="SUPFAM" id="SSF46689">
    <property type="entry name" value="Homeodomain-like"/>
    <property type="match status" value="2"/>
</dbReference>
<dbReference type="InterPro" id="IPR009057">
    <property type="entry name" value="Homeodomain-like_sf"/>
</dbReference>
<keyword evidence="1" id="KW-0805">Transcription regulation</keyword>
<protein>
    <submittedName>
        <fullName evidence="5">AraC family transcriptional regulator</fullName>
    </submittedName>
</protein>
<evidence type="ECO:0000313" key="5">
    <source>
        <dbReference type="EMBL" id="BCI66276.1"/>
    </source>
</evidence>
<dbReference type="AlphaFoldDB" id="A0A6S6PHC0"/>
<organism evidence="5 6">
    <name type="scientific">Acetobacter aceti</name>
    <dbReference type="NCBI Taxonomy" id="435"/>
    <lineage>
        <taxon>Bacteria</taxon>
        <taxon>Pseudomonadati</taxon>
        <taxon>Pseudomonadota</taxon>
        <taxon>Alphaproteobacteria</taxon>
        <taxon>Acetobacterales</taxon>
        <taxon>Acetobacteraceae</taxon>
        <taxon>Acetobacter</taxon>
        <taxon>Acetobacter subgen. Acetobacter</taxon>
    </lineage>
</organism>
<evidence type="ECO:0000256" key="2">
    <source>
        <dbReference type="ARBA" id="ARBA00023125"/>
    </source>
</evidence>
<dbReference type="PANTHER" id="PTHR43436">
    <property type="entry name" value="ARAC-FAMILY TRANSCRIPTIONAL REGULATOR"/>
    <property type="match status" value="1"/>
</dbReference>
<feature type="domain" description="HTH araC/xylS-type" evidence="4">
    <location>
        <begin position="192"/>
        <end position="290"/>
    </location>
</feature>
<evidence type="ECO:0000256" key="1">
    <source>
        <dbReference type="ARBA" id="ARBA00023015"/>
    </source>
</evidence>
<sequence length="308" mass="35209">MTSETLRKIQSRVAALCQDKVVRTNISCLTLYKSERKTDPVLFVYEPRIYIVVQGSKQVSLYDRIYDYNERQYLVSTVDLPVSGMITEASPDKPYLAACISFSPLEILEVIEACGTDAMPRPSSRSGMGLSALTDDLLDTVLRLLNCLGSEQDVHFLAPLIKKEIIYRMLAGEQGKTLYDIANDRSDLSGINRAIAFLRQSFSENGNMTTLPSLAGMSRSRFYKKFQQATNLTPLQYRLRLRMQEARRMLLHDTMSVAEIGFRVGYESPSQFNREYRKVFGLPPHADMKRIRTIGIDRYKDENEAIWR</sequence>
<reference evidence="5 6" key="1">
    <citation type="submission" date="2020-07" db="EMBL/GenBank/DDBJ databases">
        <title>Complete Genome Sequence of an acetic acid bacterium, Acetobacter aceti JCM20276.</title>
        <authorList>
            <person name="Hirose Y."/>
            <person name="Mihara H."/>
        </authorList>
    </citation>
    <scope>NUCLEOTIDE SEQUENCE [LARGE SCALE GENOMIC DNA]</scope>
    <source>
        <strain evidence="5 6">JCM20276</strain>
    </source>
</reference>
<dbReference type="Proteomes" id="UP000515220">
    <property type="component" value="Chromosome"/>
</dbReference>
<dbReference type="InterPro" id="IPR018062">
    <property type="entry name" value="HTH_AraC-typ_CS"/>
</dbReference>
<dbReference type="PROSITE" id="PS01124">
    <property type="entry name" value="HTH_ARAC_FAMILY_2"/>
    <property type="match status" value="1"/>
</dbReference>
<accession>A0A6S6PHC0</accession>
<dbReference type="SMART" id="SM00342">
    <property type="entry name" value="HTH_ARAC"/>
    <property type="match status" value="1"/>
</dbReference>
<dbReference type="Pfam" id="PF06719">
    <property type="entry name" value="AraC_N"/>
    <property type="match status" value="1"/>
</dbReference>
<evidence type="ECO:0000313" key="6">
    <source>
        <dbReference type="Proteomes" id="UP000515220"/>
    </source>
</evidence>
<gene>
    <name evidence="5" type="ORF">AAJCM20276_09000</name>
</gene>
<dbReference type="GO" id="GO:0043565">
    <property type="term" value="F:sequence-specific DNA binding"/>
    <property type="evidence" value="ECO:0007669"/>
    <property type="project" value="InterPro"/>
</dbReference>
<dbReference type="PROSITE" id="PS00041">
    <property type="entry name" value="HTH_ARAC_FAMILY_1"/>
    <property type="match status" value="1"/>
</dbReference>
<dbReference type="PANTHER" id="PTHR43436:SF1">
    <property type="entry name" value="TRANSCRIPTIONAL REGULATORY PROTEIN"/>
    <property type="match status" value="1"/>
</dbReference>